<accession>E4YH36</accession>
<dbReference type="SUPFAM" id="SSF52540">
    <property type="entry name" value="P-loop containing nucleoside triphosphate hydrolases"/>
    <property type="match status" value="1"/>
</dbReference>
<evidence type="ECO:0000256" key="1">
    <source>
        <dbReference type="ARBA" id="ARBA00022679"/>
    </source>
</evidence>
<protein>
    <recommendedName>
        <fullName evidence="5">Sulfotransferase</fullName>
    </recommendedName>
</protein>
<gene>
    <name evidence="4" type="ORF">GSOID_T00024847001</name>
</gene>
<evidence type="ECO:0000256" key="3">
    <source>
        <dbReference type="PIRSR" id="PIRSR637359-3"/>
    </source>
</evidence>
<evidence type="ECO:0000256" key="2">
    <source>
        <dbReference type="PIRSR" id="PIRSR637359-2"/>
    </source>
</evidence>
<dbReference type="Gene3D" id="3.40.50.300">
    <property type="entry name" value="P-loop containing nucleotide triphosphate hydrolases"/>
    <property type="match status" value="1"/>
</dbReference>
<dbReference type="EMBL" id="FN654547">
    <property type="protein sequence ID" value="CBY34810.1"/>
    <property type="molecule type" value="Genomic_DNA"/>
</dbReference>
<dbReference type="AlphaFoldDB" id="E4YH36"/>
<feature type="disulfide bond" evidence="3">
    <location>
        <begin position="163"/>
        <end position="174"/>
    </location>
</feature>
<reference evidence="4" key="1">
    <citation type="journal article" date="2010" name="Science">
        <title>Plasticity of animal genome architecture unmasked by rapid evolution of a pelagic tunicate.</title>
        <authorList>
            <person name="Denoeud F."/>
            <person name="Henriet S."/>
            <person name="Mungpakdee S."/>
            <person name="Aury J.M."/>
            <person name="Da Silva C."/>
            <person name="Brinkmann H."/>
            <person name="Mikhaleva J."/>
            <person name="Olsen L.C."/>
            <person name="Jubin C."/>
            <person name="Canestro C."/>
            <person name="Bouquet J.M."/>
            <person name="Danks G."/>
            <person name="Poulain J."/>
            <person name="Campsteijn C."/>
            <person name="Adamski M."/>
            <person name="Cross I."/>
            <person name="Yadetie F."/>
            <person name="Muffato M."/>
            <person name="Louis A."/>
            <person name="Butcher S."/>
            <person name="Tsagkogeorga G."/>
            <person name="Konrad A."/>
            <person name="Singh S."/>
            <person name="Jensen M.F."/>
            <person name="Cong E.H."/>
            <person name="Eikeseth-Otteraa H."/>
            <person name="Noel B."/>
            <person name="Anthouard V."/>
            <person name="Porcel B.M."/>
            <person name="Kachouri-Lafond R."/>
            <person name="Nishino A."/>
            <person name="Ugolini M."/>
            <person name="Chourrout P."/>
            <person name="Nishida H."/>
            <person name="Aasland R."/>
            <person name="Huzurbazar S."/>
            <person name="Westhof E."/>
            <person name="Delsuc F."/>
            <person name="Lehrach H."/>
            <person name="Reinhardt R."/>
            <person name="Weissenbach J."/>
            <person name="Roy S.W."/>
            <person name="Artiguenave F."/>
            <person name="Postlethwait J.H."/>
            <person name="Manak J.R."/>
            <person name="Thompson E.M."/>
            <person name="Jaillon O."/>
            <person name="Du Pasquier L."/>
            <person name="Boudinot P."/>
            <person name="Liberles D.A."/>
            <person name="Volff J.N."/>
            <person name="Philippe H."/>
            <person name="Lenhard B."/>
            <person name="Roest Crollius H."/>
            <person name="Wincker P."/>
            <person name="Chourrout D."/>
        </authorList>
    </citation>
    <scope>NUCLEOTIDE SEQUENCE [LARGE SCALE GENOMIC DNA]</scope>
</reference>
<keyword evidence="1" id="KW-0808">Transferase</keyword>
<dbReference type="InterPro" id="IPR037359">
    <property type="entry name" value="NST/OST"/>
</dbReference>
<proteinExistence type="predicted"/>
<feature type="binding site" evidence="2">
    <location>
        <position position="162"/>
    </location>
    <ligand>
        <name>3'-phosphoadenylyl sulfate</name>
        <dbReference type="ChEBI" id="CHEBI:58339"/>
    </ligand>
</feature>
<dbReference type="GO" id="GO:0008467">
    <property type="term" value="F:[heparan sulfate]-glucosamine 3-sulfotransferase activity"/>
    <property type="evidence" value="ECO:0007669"/>
    <property type="project" value="TreeGrafter"/>
</dbReference>
<dbReference type="InterPro" id="IPR027417">
    <property type="entry name" value="P-loop_NTPase"/>
</dbReference>
<evidence type="ECO:0008006" key="5">
    <source>
        <dbReference type="Google" id="ProtNLM"/>
    </source>
</evidence>
<keyword evidence="3" id="KW-1015">Disulfide bond</keyword>
<dbReference type="PANTHER" id="PTHR10605">
    <property type="entry name" value="HEPARAN SULFATE SULFOTRANSFERASE"/>
    <property type="match status" value="1"/>
</dbReference>
<name>E4YH36_OIKDI</name>
<evidence type="ECO:0000313" key="4">
    <source>
        <dbReference type="EMBL" id="CBY34810.1"/>
    </source>
</evidence>
<sequence>MTSILEVLIQQRIFAQRGLPELTHCLLIRAELSHISSPIHFQETGFISSLDLRSFFFRPLSVQSRVVGMKWKLAFLTLGVDSRSHEKGSRWALKQQRIELKYEANVNHNMQSVIFIKFRAFLDGEKILKSPQKIFKQTQEFLGLPILIQDQHFFINKTSGYYCVHNPTTQEPHCMTTKSKGRTRKVDQEVLALSEKQQNSLEEFFLPFNVQLCEIIGPVLNFLKNLC</sequence>
<dbReference type="PANTHER" id="PTHR10605:SF72">
    <property type="entry name" value="HEPARAN SULFATE 3-O SULFOTRANSFERASE-B, ISOFORM A"/>
    <property type="match status" value="1"/>
</dbReference>
<organism evidence="4">
    <name type="scientific">Oikopleura dioica</name>
    <name type="common">Tunicate</name>
    <dbReference type="NCBI Taxonomy" id="34765"/>
    <lineage>
        <taxon>Eukaryota</taxon>
        <taxon>Metazoa</taxon>
        <taxon>Chordata</taxon>
        <taxon>Tunicata</taxon>
        <taxon>Appendicularia</taxon>
        <taxon>Copelata</taxon>
        <taxon>Oikopleuridae</taxon>
        <taxon>Oikopleura</taxon>
    </lineage>
</organism>
<dbReference type="Proteomes" id="UP000011014">
    <property type="component" value="Unassembled WGS sequence"/>
</dbReference>